<dbReference type="EMBL" id="AP018216">
    <property type="protein sequence ID" value="BAY70577.1"/>
    <property type="molecule type" value="Genomic_DNA"/>
</dbReference>
<name>A0A1Z4KNR2_ANAVA</name>
<protein>
    <submittedName>
        <fullName evidence="2">Uncharacterized protein</fullName>
    </submittedName>
</protein>
<accession>A0A1Z4KNR2</accession>
<organism evidence="2 3">
    <name type="scientific">Trichormus variabilis NIES-23</name>
    <dbReference type="NCBI Taxonomy" id="1973479"/>
    <lineage>
        <taxon>Bacteria</taxon>
        <taxon>Bacillati</taxon>
        <taxon>Cyanobacteriota</taxon>
        <taxon>Cyanophyceae</taxon>
        <taxon>Nostocales</taxon>
        <taxon>Nostocaceae</taxon>
        <taxon>Trichormus</taxon>
    </lineage>
</organism>
<reference evidence="2 3" key="1">
    <citation type="submission" date="2017-06" db="EMBL/GenBank/DDBJ databases">
        <title>Genome sequencing of cyanobaciteial culture collection at National Institute for Environmental Studies (NIES).</title>
        <authorList>
            <person name="Hirose Y."/>
            <person name="Shimura Y."/>
            <person name="Fujisawa T."/>
            <person name="Nakamura Y."/>
            <person name="Kawachi M."/>
        </authorList>
    </citation>
    <scope>NUCLEOTIDE SEQUENCE [LARGE SCALE GENOMIC DNA]</scope>
    <source>
        <strain evidence="2 3">NIES-23</strain>
    </source>
</reference>
<evidence type="ECO:0000313" key="3">
    <source>
        <dbReference type="Proteomes" id="UP000217507"/>
    </source>
</evidence>
<dbReference type="AlphaFoldDB" id="A0A1Z4KNR2"/>
<feature type="transmembrane region" description="Helical" evidence="1">
    <location>
        <begin position="6"/>
        <end position="26"/>
    </location>
</feature>
<evidence type="ECO:0000256" key="1">
    <source>
        <dbReference type="SAM" id="Phobius"/>
    </source>
</evidence>
<dbReference type="Proteomes" id="UP000217507">
    <property type="component" value="Chromosome"/>
</dbReference>
<sequence length="50" mass="5302">MNPTYSIFNHLGLVTVGAIGTAYIVVVGKASTAIIKEITDWTGPLGWEVP</sequence>
<evidence type="ECO:0000313" key="2">
    <source>
        <dbReference type="EMBL" id="BAY70577.1"/>
    </source>
</evidence>
<keyword evidence="1" id="KW-0812">Transmembrane</keyword>
<keyword evidence="1" id="KW-0472">Membrane</keyword>
<gene>
    <name evidence="2" type="ORF">NIES23_33820</name>
</gene>
<proteinExistence type="predicted"/>
<keyword evidence="1" id="KW-1133">Transmembrane helix</keyword>